<organism evidence="3 4">
    <name type="scientific">Parnassius apollo</name>
    <name type="common">Apollo butterfly</name>
    <name type="synonym">Papilio apollo</name>
    <dbReference type="NCBI Taxonomy" id="110799"/>
    <lineage>
        <taxon>Eukaryota</taxon>
        <taxon>Metazoa</taxon>
        <taxon>Ecdysozoa</taxon>
        <taxon>Arthropoda</taxon>
        <taxon>Hexapoda</taxon>
        <taxon>Insecta</taxon>
        <taxon>Pterygota</taxon>
        <taxon>Neoptera</taxon>
        <taxon>Endopterygota</taxon>
        <taxon>Lepidoptera</taxon>
        <taxon>Glossata</taxon>
        <taxon>Ditrysia</taxon>
        <taxon>Papilionoidea</taxon>
        <taxon>Papilionidae</taxon>
        <taxon>Parnassiinae</taxon>
        <taxon>Parnassini</taxon>
        <taxon>Parnassius</taxon>
        <taxon>Parnassius</taxon>
    </lineage>
</organism>
<feature type="chain" id="PRO_5035868310" evidence="2">
    <location>
        <begin position="23"/>
        <end position="294"/>
    </location>
</feature>
<evidence type="ECO:0000256" key="1">
    <source>
        <dbReference type="SAM" id="Coils"/>
    </source>
</evidence>
<reference evidence="3" key="1">
    <citation type="submission" date="2021-04" db="EMBL/GenBank/DDBJ databases">
        <authorList>
            <person name="Tunstrom K."/>
        </authorList>
    </citation>
    <scope>NUCLEOTIDE SEQUENCE</scope>
</reference>
<dbReference type="Proteomes" id="UP000691718">
    <property type="component" value="Unassembled WGS sequence"/>
</dbReference>
<feature type="coiled-coil region" evidence="1">
    <location>
        <begin position="250"/>
        <end position="277"/>
    </location>
</feature>
<sequence length="294" mass="32640">MFTSKWWHLALTLLLFSIEGYAAPVAQNSETAEGGGKSDVPVEQLEKLKLAETSKEVPVMKSGHVEFHSLDSIKANGQLFSRLEQHATADSVPGEKPHLHAQAKLDVPSEGVHRVVVQDDAQVSVMDATASTTTVANEEQTTKVFHGAARLVQPGAGSANNPSNHPPNHSTVRRAFNADITKETKNNMDHYSSYAGVQYSPLDMAEYVFWTGDERGVTTAIEDFLQEGMMTKEDAINFLQEIKFNIDYLRAHYSQNLRAAEESAKQEKLRNIILEQNAKVRIPNTERQRALVLE</sequence>
<evidence type="ECO:0000256" key="2">
    <source>
        <dbReference type="SAM" id="SignalP"/>
    </source>
</evidence>
<dbReference type="AlphaFoldDB" id="A0A8S3XYT0"/>
<gene>
    <name evidence="3" type="ORF">PAPOLLO_LOCUS22185</name>
</gene>
<keyword evidence="4" id="KW-1185">Reference proteome</keyword>
<keyword evidence="1" id="KW-0175">Coiled coil</keyword>
<feature type="signal peptide" evidence="2">
    <location>
        <begin position="1"/>
        <end position="22"/>
    </location>
</feature>
<dbReference type="EMBL" id="CAJQZP010001359">
    <property type="protein sequence ID" value="CAG5041497.1"/>
    <property type="molecule type" value="Genomic_DNA"/>
</dbReference>
<evidence type="ECO:0000313" key="3">
    <source>
        <dbReference type="EMBL" id="CAG5041497.1"/>
    </source>
</evidence>
<keyword evidence="2" id="KW-0732">Signal</keyword>
<dbReference type="OrthoDB" id="6348293at2759"/>
<proteinExistence type="predicted"/>
<protein>
    <submittedName>
        <fullName evidence="3">(apollo) hypothetical protein</fullName>
    </submittedName>
</protein>
<name>A0A8S3XYT0_PARAO</name>
<accession>A0A8S3XYT0</accession>
<evidence type="ECO:0000313" key="4">
    <source>
        <dbReference type="Proteomes" id="UP000691718"/>
    </source>
</evidence>
<comment type="caution">
    <text evidence="3">The sequence shown here is derived from an EMBL/GenBank/DDBJ whole genome shotgun (WGS) entry which is preliminary data.</text>
</comment>